<gene>
    <name evidence="3" type="ORF">ACFQ38_11425</name>
</gene>
<evidence type="ECO:0000256" key="1">
    <source>
        <dbReference type="SAM" id="MobiDB-lite"/>
    </source>
</evidence>
<keyword evidence="2" id="KW-0812">Transmembrane</keyword>
<feature type="region of interest" description="Disordered" evidence="1">
    <location>
        <begin position="62"/>
        <end position="113"/>
    </location>
</feature>
<name>A0ABW3TYC7_9BACL</name>
<proteinExistence type="predicted"/>
<accession>A0ABW3TYC7</accession>
<comment type="caution">
    <text evidence="3">The sequence shown here is derived from an EMBL/GenBank/DDBJ whole genome shotgun (WGS) entry which is preliminary data.</text>
</comment>
<organism evidence="3 4">
    <name type="scientific">Sporosarcina contaminans</name>
    <dbReference type="NCBI Taxonomy" id="633403"/>
    <lineage>
        <taxon>Bacteria</taxon>
        <taxon>Bacillati</taxon>
        <taxon>Bacillota</taxon>
        <taxon>Bacilli</taxon>
        <taxon>Bacillales</taxon>
        <taxon>Caryophanaceae</taxon>
        <taxon>Sporosarcina</taxon>
    </lineage>
</organism>
<evidence type="ECO:0000313" key="3">
    <source>
        <dbReference type="EMBL" id="MFD1205710.1"/>
    </source>
</evidence>
<feature type="compositionally biased region" description="Basic and acidic residues" evidence="1">
    <location>
        <begin position="67"/>
        <end position="81"/>
    </location>
</feature>
<dbReference type="RefSeq" id="WP_381480987.1">
    <property type="nucleotide sequence ID" value="NZ_JBHTLT010000068.1"/>
</dbReference>
<evidence type="ECO:0000313" key="4">
    <source>
        <dbReference type="Proteomes" id="UP001597231"/>
    </source>
</evidence>
<keyword evidence="2" id="KW-0472">Membrane</keyword>
<sequence>MSTLFSALGGLFTLAFLVFLIIAIVQFAKKNKTKNKKTLMYLGVSFVLMVIFIILTPTNDEVVSNTPKKESSIREDFEKNAAKSSATSSTVGNQENKNVAKSDPKPTTVDKTGSLKTYMDETFDPLVRSVTSNIDTNWEYYMIEPLDRLAANGDLSSFKADVELMISLSNSVVKQIDESETPSELDAGDKNDIDEVKSGLKNAINKRVEAAESILLKKTTEEVLNAEVDSLINESNEHLTKAVTAYKRLLDK</sequence>
<feature type="transmembrane region" description="Helical" evidence="2">
    <location>
        <begin position="6"/>
        <end position="27"/>
    </location>
</feature>
<protein>
    <submittedName>
        <fullName evidence="3">Uncharacterized protein</fullName>
    </submittedName>
</protein>
<dbReference type="EMBL" id="JBHTLT010000068">
    <property type="protein sequence ID" value="MFD1205710.1"/>
    <property type="molecule type" value="Genomic_DNA"/>
</dbReference>
<keyword evidence="2" id="KW-1133">Transmembrane helix</keyword>
<reference evidence="4" key="1">
    <citation type="journal article" date="2019" name="Int. J. Syst. Evol. Microbiol.">
        <title>The Global Catalogue of Microorganisms (GCM) 10K type strain sequencing project: providing services to taxonomists for standard genome sequencing and annotation.</title>
        <authorList>
            <consortium name="The Broad Institute Genomics Platform"/>
            <consortium name="The Broad Institute Genome Sequencing Center for Infectious Disease"/>
            <person name="Wu L."/>
            <person name="Ma J."/>
        </authorList>
    </citation>
    <scope>NUCLEOTIDE SEQUENCE [LARGE SCALE GENOMIC DNA]</scope>
    <source>
        <strain evidence="4">CCUG 53915</strain>
    </source>
</reference>
<keyword evidence="4" id="KW-1185">Reference proteome</keyword>
<dbReference type="Proteomes" id="UP001597231">
    <property type="component" value="Unassembled WGS sequence"/>
</dbReference>
<feature type="transmembrane region" description="Helical" evidence="2">
    <location>
        <begin position="39"/>
        <end position="58"/>
    </location>
</feature>
<evidence type="ECO:0000256" key="2">
    <source>
        <dbReference type="SAM" id="Phobius"/>
    </source>
</evidence>